<dbReference type="InterPro" id="IPR045057">
    <property type="entry name" value="Gcn5-rel_NAT"/>
</dbReference>
<gene>
    <name evidence="2" type="ORF">H9828_05905</name>
</gene>
<dbReference type="PROSITE" id="PS51729">
    <property type="entry name" value="GNAT_YJDJ"/>
    <property type="match status" value="1"/>
</dbReference>
<sequence length="101" mass="11737">MEKHDSLIHNEPRHRYEFHLDGGVAYVEYESAGDGIYRLTHTIVPPQFEGQGIGRRLVEATLEALRERGARIIPQCSFIIRYIQRHPEWESLLPEGRKIEG</sequence>
<dbReference type="CDD" id="cd04301">
    <property type="entry name" value="NAT_SF"/>
    <property type="match status" value="1"/>
</dbReference>
<dbReference type="InterPro" id="IPR016181">
    <property type="entry name" value="Acyl_CoA_acyltransferase"/>
</dbReference>
<feature type="domain" description="N-acetyltransferase" evidence="1">
    <location>
        <begin position="8"/>
        <end position="94"/>
    </location>
</feature>
<comment type="caution">
    <text evidence="2">The sequence shown here is derived from an EMBL/GenBank/DDBJ whole genome shotgun (WGS) entry which is preliminary data.</text>
</comment>
<evidence type="ECO:0000313" key="3">
    <source>
        <dbReference type="Proteomes" id="UP000886844"/>
    </source>
</evidence>
<dbReference type="EMBL" id="DXDA01000050">
    <property type="protein sequence ID" value="HIY68930.1"/>
    <property type="molecule type" value="Genomic_DNA"/>
</dbReference>
<evidence type="ECO:0000313" key="2">
    <source>
        <dbReference type="EMBL" id="HIY68930.1"/>
    </source>
</evidence>
<accession>A0A9D2CCU2</accession>
<dbReference type="SUPFAM" id="SSF55729">
    <property type="entry name" value="Acyl-CoA N-acyltransferases (Nat)"/>
    <property type="match status" value="1"/>
</dbReference>
<dbReference type="Gene3D" id="3.40.630.30">
    <property type="match status" value="1"/>
</dbReference>
<evidence type="ECO:0000259" key="1">
    <source>
        <dbReference type="PROSITE" id="PS51729"/>
    </source>
</evidence>
<dbReference type="InterPro" id="IPR031165">
    <property type="entry name" value="GNAT_YJDJ"/>
</dbReference>
<reference evidence="2" key="2">
    <citation type="submission" date="2021-04" db="EMBL/GenBank/DDBJ databases">
        <authorList>
            <person name="Gilroy R."/>
        </authorList>
    </citation>
    <scope>NUCLEOTIDE SEQUENCE</scope>
    <source>
        <strain evidence="2">5134</strain>
    </source>
</reference>
<name>A0A9D2CCU2_9BACT</name>
<organism evidence="2 3">
    <name type="scientific">Candidatus Alistipes intestinigallinarum</name>
    <dbReference type="NCBI Taxonomy" id="2838440"/>
    <lineage>
        <taxon>Bacteria</taxon>
        <taxon>Pseudomonadati</taxon>
        <taxon>Bacteroidota</taxon>
        <taxon>Bacteroidia</taxon>
        <taxon>Bacteroidales</taxon>
        <taxon>Rikenellaceae</taxon>
        <taxon>Alistipes</taxon>
    </lineage>
</organism>
<dbReference type="PANTHER" id="PTHR31435:SF10">
    <property type="entry name" value="BSR4717 PROTEIN"/>
    <property type="match status" value="1"/>
</dbReference>
<reference evidence="2" key="1">
    <citation type="journal article" date="2021" name="PeerJ">
        <title>Extensive microbial diversity within the chicken gut microbiome revealed by metagenomics and culture.</title>
        <authorList>
            <person name="Gilroy R."/>
            <person name="Ravi A."/>
            <person name="Getino M."/>
            <person name="Pursley I."/>
            <person name="Horton D.L."/>
            <person name="Alikhan N.F."/>
            <person name="Baker D."/>
            <person name="Gharbi K."/>
            <person name="Hall N."/>
            <person name="Watson M."/>
            <person name="Adriaenssens E.M."/>
            <person name="Foster-Nyarko E."/>
            <person name="Jarju S."/>
            <person name="Secka A."/>
            <person name="Antonio M."/>
            <person name="Oren A."/>
            <person name="Chaudhuri R.R."/>
            <person name="La Ragione R."/>
            <person name="Hildebrand F."/>
            <person name="Pallen M.J."/>
        </authorList>
    </citation>
    <scope>NUCLEOTIDE SEQUENCE</scope>
    <source>
        <strain evidence="2">5134</strain>
    </source>
</reference>
<dbReference type="Pfam" id="PF14542">
    <property type="entry name" value="Acetyltransf_CG"/>
    <property type="match status" value="1"/>
</dbReference>
<protein>
    <submittedName>
        <fullName evidence="2">N-acetyltransferase</fullName>
    </submittedName>
</protein>
<dbReference type="PANTHER" id="PTHR31435">
    <property type="entry name" value="PROTEIN NATD1"/>
    <property type="match status" value="1"/>
</dbReference>
<proteinExistence type="predicted"/>
<dbReference type="AlphaFoldDB" id="A0A9D2CCU2"/>
<dbReference type="Proteomes" id="UP000886844">
    <property type="component" value="Unassembled WGS sequence"/>
</dbReference>